<sequence>MKALILNSGMGTRMGVLASEHPKCMTEISPQETLLSRQLNQLYEAGIREVVMTTGRFEQVLVNYCESLDLPINIIYCNNPRFADTNYIYSIYLAREYLDDDILLMHGDLVVDSEILENILANKGSCMAVSSTVALPEKDFKAVIKNGKITKVGIEFYNDAEAAQPLYKLDRKDWQIWLDKIIEYCESGNTSCYAENAFNEVSENCCIYPYDCKDMLCGEVDTAEDLAVMKNRLQEIKNRSVYMCFATDIIHAGHMSLIKKARKLGKLTVGILSDEAISQYRRASVLSAEDRKEMMSNIVGVSRVVDQDTLSYKKNLLKLKPDIVVHGDDWKTGYQKEIREEVIAILSTYGGKLVEYPYTHDEKYEFIDRKIENSLYANHRVLEASPNYAELDGYIRGKELHKIMLVHGASLNRFPLKEYFYQLPHRLNTQIVYFSDFKPNPAYESVVNGVRLFKESGCDGIIAIGGGSAMDVAKCIKLFANMKDDEDFLDQKIVPNEIPLIAIPTTAGTGSEATRFAVVYRKGEKLSITDSSCIPALTLFDVSLLDSLPLYQRKATMMDALCHAIESSWSINSTEESSKYAHSAIELVIKYKDAYLNNEKQGNRGMMEAAYLAGKAINISQTTSAHAMSYKLTSLFGLAHGHAVAICLRKIFPYMLKHLDKTVDPRGKGYLRDVFQQISECLGCRNPEEGALYLENMINALEFDIPEPTEEQYRILAHSVNVIRLKNNPVELSVEDIDELYHQILR</sequence>
<evidence type="ECO:0000313" key="2">
    <source>
        <dbReference type="Proteomes" id="UP000192328"/>
    </source>
</evidence>
<name>A0AC61PNK6_9FIRM</name>
<organism evidence="1 2">
    <name type="scientific">Aristaeella lactis</name>
    <dbReference type="NCBI Taxonomy" id="3046383"/>
    <lineage>
        <taxon>Bacteria</taxon>
        <taxon>Bacillati</taxon>
        <taxon>Bacillota</taxon>
        <taxon>Clostridia</taxon>
        <taxon>Eubacteriales</taxon>
        <taxon>Aristaeellaceae</taxon>
        <taxon>Aristaeella</taxon>
    </lineage>
</organism>
<keyword evidence="2" id="KW-1185">Reference proteome</keyword>
<gene>
    <name evidence="1" type="ORF">SAMN06297397_2354</name>
</gene>
<evidence type="ECO:0000313" key="1">
    <source>
        <dbReference type="EMBL" id="SMC76177.1"/>
    </source>
</evidence>
<dbReference type="Proteomes" id="UP000192328">
    <property type="component" value="Unassembled WGS sequence"/>
</dbReference>
<comment type="caution">
    <text evidence="1">The sequence shown here is derived from an EMBL/GenBank/DDBJ whole genome shotgun (WGS) entry which is preliminary data.</text>
</comment>
<accession>A0AC61PNK6</accession>
<protein>
    <submittedName>
        <fullName evidence="1">Cytidyltransferase-like domain-containing protein</fullName>
    </submittedName>
</protein>
<dbReference type="EMBL" id="FWXZ01000005">
    <property type="protein sequence ID" value="SMC76177.1"/>
    <property type="molecule type" value="Genomic_DNA"/>
</dbReference>
<proteinExistence type="predicted"/>
<reference evidence="1" key="1">
    <citation type="submission" date="2017-04" db="EMBL/GenBank/DDBJ databases">
        <authorList>
            <person name="Varghese N."/>
            <person name="Submissions S."/>
        </authorList>
    </citation>
    <scope>NUCLEOTIDE SEQUENCE</scope>
    <source>
        <strain evidence="1">WTE2008</strain>
    </source>
</reference>